<sequence>MKVVLDDNVFSVIGSDYRLEHLLIYLIRNADKEGKLVATYRVLEKETGLARTTLSRCVKLLEERHILETKKVSSKMLMGQRLGQHATYITICNIRRLRGLSNVNGTTLGTEHNENDDKLSFEKLWDLYKKKEGPKDRLRKKWDTFNEETKEKVFEFVPKYVALTEYKYRQKLSTFLNQRTWENETISVGIGSVDVKLFNANLLDDSMGSLFYRFIERFNNMVRDTKIYPVDLKNGLTEQRRVWFNIAYCLKYDQMRLVMEKVLASPRLNGSKGFAASYDFIFNPKNFQQIYEGTYDI</sequence>
<gene>
    <name evidence="2" type="ORF">HMPREF0654_01480</name>
</gene>
<evidence type="ECO:0000313" key="2">
    <source>
        <dbReference type="EMBL" id="KGF50376.1"/>
    </source>
</evidence>
<protein>
    <recommendedName>
        <fullName evidence="1">Plasmid replication protein RepL domain-containing protein</fullName>
    </recommendedName>
</protein>
<feature type="domain" description="Plasmid replication protein RepL" evidence="1">
    <location>
        <begin position="21"/>
        <end position="72"/>
    </location>
</feature>
<evidence type="ECO:0000259" key="1">
    <source>
        <dbReference type="Pfam" id="PF05732"/>
    </source>
</evidence>
<comment type="caution">
    <text evidence="2">The sequence shown here is derived from an EMBL/GenBank/DDBJ whole genome shotgun (WGS) entry which is preliminary data.</text>
</comment>
<dbReference type="EMBL" id="JRNR01000004">
    <property type="protein sequence ID" value="KGF50376.1"/>
    <property type="molecule type" value="Genomic_DNA"/>
</dbReference>
<proteinExistence type="predicted"/>
<dbReference type="InterPro" id="IPR008813">
    <property type="entry name" value="Plasmid_replication_RepL"/>
</dbReference>
<organism evidence="2 3">
    <name type="scientific">Prevotella disiens DNF00882</name>
    <dbReference type="NCBI Taxonomy" id="1401075"/>
    <lineage>
        <taxon>Bacteria</taxon>
        <taxon>Pseudomonadati</taxon>
        <taxon>Bacteroidota</taxon>
        <taxon>Bacteroidia</taxon>
        <taxon>Bacteroidales</taxon>
        <taxon>Prevotellaceae</taxon>
        <taxon>Prevotella</taxon>
    </lineage>
</organism>
<name>A0A096AUI0_9BACT</name>
<reference evidence="2 3" key="1">
    <citation type="submission" date="2014-07" db="EMBL/GenBank/DDBJ databases">
        <authorList>
            <person name="McCorrison J."/>
            <person name="Sanka R."/>
            <person name="Torralba M."/>
            <person name="Gillis M."/>
            <person name="Haft D.H."/>
            <person name="Methe B."/>
            <person name="Sutton G."/>
            <person name="Nelson K.E."/>
        </authorList>
    </citation>
    <scope>NUCLEOTIDE SEQUENCE [LARGE SCALE GENOMIC DNA]</scope>
    <source>
        <strain evidence="2 3">DNF00882</strain>
    </source>
</reference>
<evidence type="ECO:0000313" key="3">
    <source>
        <dbReference type="Proteomes" id="UP000029538"/>
    </source>
</evidence>
<dbReference type="Proteomes" id="UP000029538">
    <property type="component" value="Unassembled WGS sequence"/>
</dbReference>
<accession>A0A096AUI0</accession>
<dbReference type="RefSeq" id="WP_036882251.1">
    <property type="nucleotide sequence ID" value="NZ_JRNR01000004.1"/>
</dbReference>
<dbReference type="GO" id="GO:0006276">
    <property type="term" value="P:plasmid maintenance"/>
    <property type="evidence" value="ECO:0007669"/>
    <property type="project" value="InterPro"/>
</dbReference>
<dbReference type="Pfam" id="PF05732">
    <property type="entry name" value="RepL"/>
    <property type="match status" value="1"/>
</dbReference>
<dbReference type="GO" id="GO:0006260">
    <property type="term" value="P:DNA replication"/>
    <property type="evidence" value="ECO:0007669"/>
    <property type="project" value="InterPro"/>
</dbReference>
<dbReference type="AlphaFoldDB" id="A0A096AUI0"/>